<dbReference type="InterPro" id="IPR043519">
    <property type="entry name" value="NT_sf"/>
</dbReference>
<dbReference type="EMBL" id="CP034170">
    <property type="protein sequence ID" value="AZI58813.1"/>
    <property type="molecule type" value="Genomic_DNA"/>
</dbReference>
<dbReference type="Proteomes" id="UP000268084">
    <property type="component" value="Chromosome"/>
</dbReference>
<keyword evidence="2" id="KW-1185">Reference proteome</keyword>
<dbReference type="OrthoDB" id="3212051at2"/>
<gene>
    <name evidence="1" type="ORF">EH165_12375</name>
</gene>
<evidence type="ECO:0008006" key="3">
    <source>
        <dbReference type="Google" id="ProtNLM"/>
    </source>
</evidence>
<reference evidence="1 2" key="1">
    <citation type="submission" date="2018-11" db="EMBL/GenBank/DDBJ databases">
        <authorList>
            <person name="Da X."/>
        </authorList>
    </citation>
    <scope>NUCLEOTIDE SEQUENCE [LARGE SCALE GENOMIC DNA]</scope>
    <source>
        <strain evidence="1 2">S14-144</strain>
    </source>
</reference>
<protein>
    <recommendedName>
        <fullName evidence="3">Nucleotidyl transferase AbiEii toxin, Type IV TA system</fullName>
    </recommendedName>
</protein>
<accession>A0A3G8ZNJ1</accession>
<reference evidence="1 2" key="2">
    <citation type="submission" date="2018-12" db="EMBL/GenBank/DDBJ databases">
        <title>Nakamurella antarcticus sp. nov., isolated from Antarctica South Shetland Islands soil.</title>
        <authorList>
            <person name="Peng F."/>
        </authorList>
    </citation>
    <scope>NUCLEOTIDE SEQUENCE [LARGE SCALE GENOMIC DNA]</scope>
    <source>
        <strain evidence="1 2">S14-144</strain>
    </source>
</reference>
<name>A0A3G8ZNJ1_9ACTN</name>
<evidence type="ECO:0000313" key="1">
    <source>
        <dbReference type="EMBL" id="AZI58813.1"/>
    </source>
</evidence>
<dbReference type="KEGG" id="nak:EH165_12375"/>
<organism evidence="1 2">
    <name type="scientific">Nakamurella antarctica</name>
    <dbReference type="NCBI Taxonomy" id="1902245"/>
    <lineage>
        <taxon>Bacteria</taxon>
        <taxon>Bacillati</taxon>
        <taxon>Actinomycetota</taxon>
        <taxon>Actinomycetes</taxon>
        <taxon>Nakamurellales</taxon>
        <taxon>Nakamurellaceae</taxon>
        <taxon>Nakamurella</taxon>
    </lineage>
</organism>
<dbReference type="SUPFAM" id="SSF81301">
    <property type="entry name" value="Nucleotidyltransferase"/>
    <property type="match status" value="1"/>
</dbReference>
<dbReference type="AlphaFoldDB" id="A0A3G8ZNJ1"/>
<dbReference type="Gene3D" id="3.30.460.40">
    <property type="match status" value="1"/>
</dbReference>
<sequence length="174" mass="18566">MSEPFDAEAIFRVLNQHHVQYVVIGGYAALLHGGTKPTVDVDVTPATDTQNLTNLTAALVHLQARIRVDGIHGGLPFATDANALAGMTALNLVTAYGELDLSLSPSGTQGYPDLIRAAAPHQVGNLAVQVASLRDVIRSKTAAGRPKDFDALPELITIANRQRPHDQVQNFRGD</sequence>
<proteinExistence type="predicted"/>
<evidence type="ECO:0000313" key="2">
    <source>
        <dbReference type="Proteomes" id="UP000268084"/>
    </source>
</evidence>
<dbReference type="RefSeq" id="WP_124799717.1">
    <property type="nucleotide sequence ID" value="NZ_CP034170.1"/>
</dbReference>